<sequence length="399" mass="42962">MSLGEYCMVVTTYDVTTSDLFSTYIPIILDLWCPSSRRLRFSCVTSLRDYILLDMSVPAVGSDGDGKAVRVRVIAPSSMGKPSNLEAFRKFFRDAGMTAHVADSIYRPGADPFYANTDQSRADDLADALTDDSTILWCALGGKGASRLIPYLEALPADRKQKIRDARKTLVGYSDATALHVYLQTVYGWRTVHGTMLEKIADGAVDGRSVNALMALLTGQSGRVQYLLRPVIAAAGRPDGLSLRAKVAGGNMTLIENTLGTAFGFRGEGRIVFLEDVNVEPYSLERSLDHMKLAGVFRGAAAVVFGTFSGIENPSDEHLFPLVFQRFAATVPFPVFCVDGIGHGYVNDPLPLNTDARVDGPTLSDAATGTPFYTLTVDNVYADAEPLTARTAGSADSAA</sequence>
<feature type="domain" description="LD-carboxypeptidase N-terminal" evidence="6">
    <location>
        <begin position="71"/>
        <end position="194"/>
    </location>
</feature>
<dbReference type="SUPFAM" id="SSF52317">
    <property type="entry name" value="Class I glutamine amidotransferase-like"/>
    <property type="match status" value="1"/>
</dbReference>
<dbReference type="Gene3D" id="3.50.30.60">
    <property type="entry name" value="LD-carboxypeptidase A C-terminal domain-like"/>
    <property type="match status" value="1"/>
</dbReference>
<evidence type="ECO:0000259" key="6">
    <source>
        <dbReference type="Pfam" id="PF02016"/>
    </source>
</evidence>
<dbReference type="Pfam" id="PF02016">
    <property type="entry name" value="Peptidase_S66"/>
    <property type="match status" value="1"/>
</dbReference>
<organism evidence="8 9">
    <name type="scientific">Aphis glycines</name>
    <name type="common">Soybean aphid</name>
    <dbReference type="NCBI Taxonomy" id="307491"/>
    <lineage>
        <taxon>Eukaryota</taxon>
        <taxon>Metazoa</taxon>
        <taxon>Ecdysozoa</taxon>
        <taxon>Arthropoda</taxon>
        <taxon>Hexapoda</taxon>
        <taxon>Insecta</taxon>
        <taxon>Pterygota</taxon>
        <taxon>Neoptera</taxon>
        <taxon>Paraneoptera</taxon>
        <taxon>Hemiptera</taxon>
        <taxon>Sternorrhyncha</taxon>
        <taxon>Aphidomorpha</taxon>
        <taxon>Aphidoidea</taxon>
        <taxon>Aphididae</taxon>
        <taxon>Aphidini</taxon>
        <taxon>Aphis</taxon>
        <taxon>Aphis</taxon>
    </lineage>
</organism>
<dbReference type="InterPro" id="IPR027461">
    <property type="entry name" value="Carboxypeptidase_A_C_sf"/>
</dbReference>
<dbReference type="OrthoDB" id="8114556at2759"/>
<dbReference type="CDD" id="cd07025">
    <property type="entry name" value="Peptidase_S66"/>
    <property type="match status" value="1"/>
</dbReference>
<dbReference type="EMBL" id="VYZN01000041">
    <property type="protein sequence ID" value="KAE9531671.1"/>
    <property type="molecule type" value="Genomic_DNA"/>
</dbReference>
<dbReference type="SUPFAM" id="SSF141986">
    <property type="entry name" value="LD-carboxypeptidase A C-terminal domain-like"/>
    <property type="match status" value="1"/>
</dbReference>
<accession>A0A6G0TFQ2</accession>
<evidence type="ECO:0008006" key="10">
    <source>
        <dbReference type="Google" id="ProtNLM"/>
    </source>
</evidence>
<dbReference type="InterPro" id="IPR029062">
    <property type="entry name" value="Class_I_gatase-like"/>
</dbReference>
<comment type="similarity">
    <text evidence="1">Belongs to the peptidase S66 family.</text>
</comment>
<evidence type="ECO:0000256" key="1">
    <source>
        <dbReference type="ARBA" id="ARBA00010233"/>
    </source>
</evidence>
<dbReference type="AlphaFoldDB" id="A0A6G0TFQ2"/>
<dbReference type="GO" id="GO:0006508">
    <property type="term" value="P:proteolysis"/>
    <property type="evidence" value="ECO:0007669"/>
    <property type="project" value="UniProtKB-KW"/>
</dbReference>
<dbReference type="PANTHER" id="PTHR30237">
    <property type="entry name" value="MURAMOYLTETRAPEPTIDE CARBOXYPEPTIDASE"/>
    <property type="match status" value="1"/>
</dbReference>
<proteinExistence type="inferred from homology"/>
<keyword evidence="4" id="KW-0378">Hydrolase</keyword>
<comment type="caution">
    <text evidence="8">The sequence shown here is derived from an EMBL/GenBank/DDBJ whole genome shotgun (WGS) entry which is preliminary data.</text>
</comment>
<evidence type="ECO:0000256" key="4">
    <source>
        <dbReference type="ARBA" id="ARBA00022801"/>
    </source>
</evidence>
<keyword evidence="9" id="KW-1185">Reference proteome</keyword>
<dbReference type="PANTHER" id="PTHR30237:SF2">
    <property type="entry name" value="MUREIN TETRAPEPTIDE CARBOXYPEPTIDASE"/>
    <property type="match status" value="1"/>
</dbReference>
<dbReference type="Gene3D" id="3.40.50.10740">
    <property type="entry name" value="Class I glutamine amidotransferase-like"/>
    <property type="match status" value="1"/>
</dbReference>
<dbReference type="InterPro" id="IPR040449">
    <property type="entry name" value="Peptidase_S66_N"/>
</dbReference>
<reference evidence="8 9" key="1">
    <citation type="submission" date="2019-08" db="EMBL/GenBank/DDBJ databases">
        <title>The genome of the soybean aphid Biotype 1, its phylome, world population structure and adaptation to the North American continent.</title>
        <authorList>
            <person name="Giordano R."/>
            <person name="Donthu R.K."/>
            <person name="Hernandez A.G."/>
            <person name="Wright C.L."/>
            <person name="Zimin A.V."/>
        </authorList>
    </citation>
    <scope>NUCLEOTIDE SEQUENCE [LARGE SCALE GENOMIC DNA]</scope>
    <source>
        <tissue evidence="8">Whole aphids</tissue>
    </source>
</reference>
<protein>
    <recommendedName>
        <fullName evidence="10">LD-carboxypeptidase</fullName>
    </recommendedName>
</protein>
<keyword evidence="3" id="KW-0645">Protease</keyword>
<dbReference type="Proteomes" id="UP000475862">
    <property type="component" value="Unassembled WGS sequence"/>
</dbReference>
<dbReference type="GO" id="GO:0004180">
    <property type="term" value="F:carboxypeptidase activity"/>
    <property type="evidence" value="ECO:0007669"/>
    <property type="project" value="UniProtKB-KW"/>
</dbReference>
<evidence type="ECO:0000256" key="3">
    <source>
        <dbReference type="ARBA" id="ARBA00022670"/>
    </source>
</evidence>
<dbReference type="GO" id="GO:0008236">
    <property type="term" value="F:serine-type peptidase activity"/>
    <property type="evidence" value="ECO:0007669"/>
    <property type="project" value="UniProtKB-KW"/>
</dbReference>
<gene>
    <name evidence="8" type="ORF">AGLY_010877</name>
</gene>
<evidence type="ECO:0000256" key="2">
    <source>
        <dbReference type="ARBA" id="ARBA00022645"/>
    </source>
</evidence>
<dbReference type="InterPro" id="IPR040921">
    <property type="entry name" value="Peptidase_S66C"/>
</dbReference>
<feature type="domain" description="LD-carboxypeptidase C-terminal" evidence="7">
    <location>
        <begin position="245"/>
        <end position="358"/>
    </location>
</feature>
<name>A0A6G0TFQ2_APHGL</name>
<keyword evidence="5" id="KW-0720">Serine protease</keyword>
<evidence type="ECO:0000256" key="5">
    <source>
        <dbReference type="ARBA" id="ARBA00022825"/>
    </source>
</evidence>
<evidence type="ECO:0000313" key="9">
    <source>
        <dbReference type="Proteomes" id="UP000475862"/>
    </source>
</evidence>
<dbReference type="InterPro" id="IPR003507">
    <property type="entry name" value="S66_fam"/>
</dbReference>
<dbReference type="InterPro" id="IPR027478">
    <property type="entry name" value="LdcA_N"/>
</dbReference>
<dbReference type="Pfam" id="PF17676">
    <property type="entry name" value="Peptidase_S66C"/>
    <property type="match status" value="1"/>
</dbReference>
<keyword evidence="2" id="KW-0121">Carboxypeptidase</keyword>
<evidence type="ECO:0000259" key="7">
    <source>
        <dbReference type="Pfam" id="PF17676"/>
    </source>
</evidence>
<evidence type="ECO:0000313" key="8">
    <source>
        <dbReference type="EMBL" id="KAE9531671.1"/>
    </source>
</evidence>